<dbReference type="EMBL" id="JAQIZZ010000004">
    <property type="protein sequence ID" value="KAJ5544077.1"/>
    <property type="molecule type" value="Genomic_DNA"/>
</dbReference>
<sequence>MPTPRPGRAKTIIRVRQEDFHYAQVWKIPKCQCQSGESSNFRPLSGKLCDKNGCNDYGPCLIDVVDQSQIPRMAHPQSFKSSQAEFFTSMYSTKGLGDLTESVGHAQGLEQM</sequence>
<reference evidence="1 2" key="1">
    <citation type="journal article" date="2023" name="IMA Fungus">
        <title>Comparative genomic study of the Penicillium genus elucidates a diverse pangenome and 15 lateral gene transfer events.</title>
        <authorList>
            <person name="Petersen C."/>
            <person name="Sorensen T."/>
            <person name="Nielsen M.R."/>
            <person name="Sondergaard T.E."/>
            <person name="Sorensen J.L."/>
            <person name="Fitzpatrick D.A."/>
            <person name="Frisvad J.C."/>
            <person name="Nielsen K.L."/>
        </authorList>
    </citation>
    <scope>NUCLEOTIDE SEQUENCE [LARGE SCALE GENOMIC DNA]</scope>
    <source>
        <strain evidence="1 2">IBT 35679</strain>
    </source>
</reference>
<dbReference type="AlphaFoldDB" id="A0AAD6CZ73"/>
<organism evidence="1 2">
    <name type="scientific">Penicillium frequentans</name>
    <dbReference type="NCBI Taxonomy" id="3151616"/>
    <lineage>
        <taxon>Eukaryota</taxon>
        <taxon>Fungi</taxon>
        <taxon>Dikarya</taxon>
        <taxon>Ascomycota</taxon>
        <taxon>Pezizomycotina</taxon>
        <taxon>Eurotiomycetes</taxon>
        <taxon>Eurotiomycetidae</taxon>
        <taxon>Eurotiales</taxon>
        <taxon>Aspergillaceae</taxon>
        <taxon>Penicillium</taxon>
    </lineage>
</organism>
<evidence type="ECO:0000313" key="1">
    <source>
        <dbReference type="EMBL" id="KAJ5544077.1"/>
    </source>
</evidence>
<gene>
    <name evidence="1" type="ORF">N7494_005356</name>
</gene>
<protein>
    <submittedName>
        <fullName evidence="1">Uncharacterized protein</fullName>
    </submittedName>
</protein>
<name>A0AAD6CZ73_9EURO</name>
<accession>A0AAD6CZ73</accession>
<comment type="caution">
    <text evidence="1">The sequence shown here is derived from an EMBL/GenBank/DDBJ whole genome shotgun (WGS) entry which is preliminary data.</text>
</comment>
<dbReference type="Proteomes" id="UP001220324">
    <property type="component" value="Unassembled WGS sequence"/>
</dbReference>
<keyword evidence="2" id="KW-1185">Reference proteome</keyword>
<proteinExistence type="predicted"/>
<evidence type="ECO:0000313" key="2">
    <source>
        <dbReference type="Proteomes" id="UP001220324"/>
    </source>
</evidence>